<evidence type="ECO:0000313" key="3">
    <source>
        <dbReference type="Proteomes" id="UP000192277"/>
    </source>
</evidence>
<name>A0ABX3NVD4_9BACT</name>
<gene>
    <name evidence="2" type="ORF">A4D02_32530</name>
</gene>
<organism evidence="2 3">
    <name type="scientific">Niastella koreensis</name>
    <dbReference type="NCBI Taxonomy" id="354356"/>
    <lineage>
        <taxon>Bacteria</taxon>
        <taxon>Pseudomonadati</taxon>
        <taxon>Bacteroidota</taxon>
        <taxon>Chitinophagia</taxon>
        <taxon>Chitinophagales</taxon>
        <taxon>Chitinophagaceae</taxon>
        <taxon>Niastella</taxon>
    </lineage>
</organism>
<protein>
    <recommendedName>
        <fullName evidence="1">Phosphatidic acid phosphatase type 2/haloperoxidase domain-containing protein</fullName>
    </recommendedName>
</protein>
<dbReference type="Proteomes" id="UP000192277">
    <property type="component" value="Unassembled WGS sequence"/>
</dbReference>
<dbReference type="SUPFAM" id="SSF48317">
    <property type="entry name" value="Acid phosphatase/Vanadium-dependent haloperoxidase"/>
    <property type="match status" value="1"/>
</dbReference>
<dbReference type="CDD" id="cd01610">
    <property type="entry name" value="PAP2_like"/>
    <property type="match status" value="1"/>
</dbReference>
<comment type="caution">
    <text evidence="2">The sequence shown here is derived from an EMBL/GenBank/DDBJ whole genome shotgun (WGS) entry which is preliminary data.</text>
</comment>
<proteinExistence type="predicted"/>
<evidence type="ECO:0000259" key="1">
    <source>
        <dbReference type="Pfam" id="PF01569"/>
    </source>
</evidence>
<reference evidence="2 3" key="1">
    <citation type="submission" date="2016-04" db="EMBL/GenBank/DDBJ databases">
        <authorList>
            <person name="Chen L."/>
            <person name="Zhuang W."/>
            <person name="Wang G."/>
        </authorList>
    </citation>
    <scope>NUCLEOTIDE SEQUENCE [LARGE SCALE GENOMIC DNA]</scope>
    <source>
        <strain evidence="3">GR20</strain>
    </source>
</reference>
<dbReference type="RefSeq" id="WP_014221068.1">
    <property type="nucleotide sequence ID" value="NZ_LWBO01000018.1"/>
</dbReference>
<accession>A0ABX3NVD4</accession>
<sequence>MKNQVTLLAFIICLCNNVIGQDSTTLLNTAPAKYDDFDRPKKWGFITNVPSDMWQIAKSPFQKSNLLGLGVVAASTAILIPYDQPISDAIKRASTHIHLQPETEYSVPIKIGDTKLLKIPQNWNSALYQLGEGGTSMLVGGGLFVFGKIAKDNRALQTASDITETFFTMGIGTQVLKRMTGRESPFVRTKPGGAWHPFPSFKDFQVNTSNYDAFPSGHLATMMATVTVLTTNYPEKKWIGYLGYSLIGLTGWAMANTEVHWVGDYPLALALGYISGKISCMRHQKKKPHPLAML</sequence>
<dbReference type="Gene3D" id="1.20.144.10">
    <property type="entry name" value="Phosphatidic acid phosphatase type 2/haloperoxidase"/>
    <property type="match status" value="1"/>
</dbReference>
<feature type="domain" description="Phosphatidic acid phosphatase type 2/haloperoxidase" evidence="1">
    <location>
        <begin position="167"/>
        <end position="281"/>
    </location>
</feature>
<dbReference type="Pfam" id="PF01569">
    <property type="entry name" value="PAP2"/>
    <property type="match status" value="1"/>
</dbReference>
<dbReference type="InterPro" id="IPR036938">
    <property type="entry name" value="PAP2/HPO_sf"/>
</dbReference>
<dbReference type="InterPro" id="IPR000326">
    <property type="entry name" value="PAP2/HPO"/>
</dbReference>
<keyword evidence="3" id="KW-1185">Reference proteome</keyword>
<evidence type="ECO:0000313" key="2">
    <source>
        <dbReference type="EMBL" id="OQP45926.1"/>
    </source>
</evidence>
<dbReference type="EMBL" id="LWBO01000018">
    <property type="protein sequence ID" value="OQP45926.1"/>
    <property type="molecule type" value="Genomic_DNA"/>
</dbReference>